<dbReference type="Proteomes" id="UP000237271">
    <property type="component" value="Unassembled WGS sequence"/>
</dbReference>
<feature type="domain" description="Tc1-like transposase DDE" evidence="1">
    <location>
        <begin position="169"/>
        <end position="226"/>
    </location>
</feature>
<dbReference type="OrthoDB" id="127242at2759"/>
<dbReference type="Pfam" id="PF13384">
    <property type="entry name" value="HTH_23"/>
    <property type="match status" value="1"/>
</dbReference>
<dbReference type="Pfam" id="PF13358">
    <property type="entry name" value="DDE_3"/>
    <property type="match status" value="1"/>
</dbReference>
<dbReference type="AlphaFoldDB" id="A0A2P4Y2I9"/>
<dbReference type="PANTHER" id="PTHR46564">
    <property type="entry name" value="TRANSPOSASE"/>
    <property type="match status" value="1"/>
</dbReference>
<accession>A0A2P4Y2I9</accession>
<evidence type="ECO:0000313" key="3">
    <source>
        <dbReference type="Proteomes" id="UP000237271"/>
    </source>
</evidence>
<dbReference type="SUPFAM" id="SSF46689">
    <property type="entry name" value="Homeodomain-like"/>
    <property type="match status" value="1"/>
</dbReference>
<dbReference type="Gene3D" id="3.30.420.10">
    <property type="entry name" value="Ribonuclease H-like superfamily/Ribonuclease H"/>
    <property type="match status" value="1"/>
</dbReference>
<dbReference type="EMBL" id="NCKW01006376">
    <property type="protein sequence ID" value="POM72023.1"/>
    <property type="molecule type" value="Genomic_DNA"/>
</dbReference>
<gene>
    <name evidence="2" type="ORF">PHPALM_11335</name>
</gene>
<reference evidence="2 3" key="1">
    <citation type="journal article" date="2017" name="Genome Biol. Evol.">
        <title>Phytophthora megakarya and P. palmivora, closely related causal agents of cacao black pod rot, underwent increases in genome sizes and gene numbers by different mechanisms.</title>
        <authorList>
            <person name="Ali S.S."/>
            <person name="Shao J."/>
            <person name="Lary D.J."/>
            <person name="Kronmiller B."/>
            <person name="Shen D."/>
            <person name="Strem M.D."/>
            <person name="Amoako-Attah I."/>
            <person name="Akrofi A.Y."/>
            <person name="Begoude B.A."/>
            <person name="Ten Hoopen G.M."/>
            <person name="Coulibaly K."/>
            <person name="Kebe B.I."/>
            <person name="Melnick R.L."/>
            <person name="Guiltinan M.J."/>
            <person name="Tyler B.M."/>
            <person name="Meinhardt L.W."/>
            <person name="Bailey B.A."/>
        </authorList>
    </citation>
    <scope>NUCLEOTIDE SEQUENCE [LARGE SCALE GENOMIC DNA]</scope>
    <source>
        <strain evidence="3">sbr112.9</strain>
    </source>
</reference>
<sequence length="277" mass="31937">MYSADFRWRAITLHCAYNAPCEQVGRIFGVSGRTVRRWYKFFKSTGHVMPNNYVSSRVWDPALLAFVGTYVKEHPCFYAEELQVEMRARFGEGKGFSAPSILRLLKFDLGLRRKVIERRVREAVPQEIEAFLTKIRYWYVYPEQLVFVDETSKNSLDSSVLLRMNPWPLPRSIVMLDNACIHMYPALEAAIHSVGAVLLFLPPYCPQFNPIEIMFGQLKRWLARHANLTFPLYPENVLEVAIRACVKSEDIGVNLFRHCGYCPAGLAEEVFAADMEQ</sequence>
<dbReference type="InterPro" id="IPR009057">
    <property type="entry name" value="Homeodomain-like_sf"/>
</dbReference>
<dbReference type="InterPro" id="IPR038717">
    <property type="entry name" value="Tc1-like_DDE_dom"/>
</dbReference>
<dbReference type="GO" id="GO:0003676">
    <property type="term" value="F:nucleic acid binding"/>
    <property type="evidence" value="ECO:0007669"/>
    <property type="project" value="InterPro"/>
</dbReference>
<keyword evidence="3" id="KW-1185">Reference proteome</keyword>
<comment type="caution">
    <text evidence="2">The sequence shown here is derived from an EMBL/GenBank/DDBJ whole genome shotgun (WGS) entry which is preliminary data.</text>
</comment>
<dbReference type="InterPro" id="IPR036397">
    <property type="entry name" value="RNaseH_sf"/>
</dbReference>
<evidence type="ECO:0000313" key="2">
    <source>
        <dbReference type="EMBL" id="POM72023.1"/>
    </source>
</evidence>
<proteinExistence type="predicted"/>
<evidence type="ECO:0000259" key="1">
    <source>
        <dbReference type="Pfam" id="PF13358"/>
    </source>
</evidence>
<name>A0A2P4Y2I9_9STRA</name>
<protein>
    <submittedName>
        <fullName evidence="2">Transposase</fullName>
    </submittedName>
</protein>
<organism evidence="2 3">
    <name type="scientific">Phytophthora palmivora</name>
    <dbReference type="NCBI Taxonomy" id="4796"/>
    <lineage>
        <taxon>Eukaryota</taxon>
        <taxon>Sar</taxon>
        <taxon>Stramenopiles</taxon>
        <taxon>Oomycota</taxon>
        <taxon>Peronosporomycetes</taxon>
        <taxon>Peronosporales</taxon>
        <taxon>Peronosporaceae</taxon>
        <taxon>Phytophthora</taxon>
    </lineage>
</organism>
<dbReference type="PANTHER" id="PTHR46564:SF1">
    <property type="entry name" value="TRANSPOSASE"/>
    <property type="match status" value="1"/>
</dbReference>